<feature type="region of interest" description="Disordered" evidence="1">
    <location>
        <begin position="355"/>
        <end position="390"/>
    </location>
</feature>
<dbReference type="PANTHER" id="PTHR24410">
    <property type="entry name" value="HL07962P-RELATED"/>
    <property type="match status" value="1"/>
</dbReference>
<dbReference type="Proteomes" id="UP001165289">
    <property type="component" value="Unassembled WGS sequence"/>
</dbReference>
<feature type="compositionally biased region" description="Low complexity" evidence="1">
    <location>
        <begin position="522"/>
        <end position="537"/>
    </location>
</feature>
<evidence type="ECO:0000259" key="2">
    <source>
        <dbReference type="PROSITE" id="PS50097"/>
    </source>
</evidence>
<dbReference type="PANTHER" id="PTHR24410:SF46">
    <property type="entry name" value="SERINE-ENRICHED PROTEIN"/>
    <property type="match status" value="1"/>
</dbReference>
<evidence type="ECO:0000313" key="3">
    <source>
        <dbReference type="EMBL" id="KAI6647033.1"/>
    </source>
</evidence>
<gene>
    <name evidence="3" type="ORF">LOD99_8957</name>
</gene>
<protein>
    <submittedName>
        <fullName evidence="3">Serine-enriched protein-like</fullName>
    </submittedName>
</protein>
<dbReference type="Gene3D" id="3.30.710.10">
    <property type="entry name" value="Potassium Channel Kv1.1, Chain A"/>
    <property type="match status" value="1"/>
</dbReference>
<evidence type="ECO:0000256" key="1">
    <source>
        <dbReference type="SAM" id="MobiDB-lite"/>
    </source>
</evidence>
<evidence type="ECO:0000313" key="4">
    <source>
        <dbReference type="Proteomes" id="UP001165289"/>
    </source>
</evidence>
<dbReference type="SMART" id="SM00225">
    <property type="entry name" value="BTB"/>
    <property type="match status" value="1"/>
</dbReference>
<sequence length="654" mass="71589">MSEHDSSISYQEAPDYLSWPYPSDTLCGVPCSNTFDNKSGLSDDLAFLTSMPEFCDVTFLAGEPGEPVQAVRAILAARSRVMKGILLDAANGYDSLKSKKNKKKGKKGKNRRSVDLVLSIPMRDFDADTFRELIQYLHTGKCLFQPSTVIGLMNACDYFGIDELKRACLGYINRCVEVDTVLTLLGTAEQYISHKYTKIALKPILEFIDTNAEEILSLDGFASLSEHVAILVFGREQLQVSSYSKFQAALSWCQYHKTADQSLSDTFSPFVDYVALHEIPAMQLMTIVKPSGAVKQELILNALAFQADPESVDISRLSSRQRLNSFPALYQSMDVIEENTPPKLSLSYTGTSILQSISTPPPKKSEQASPVPKISRTLPSTPEEEPASSLQYKNKQILNKPPHPPKPSTQDVRSRLDGSNVHINNLKFHADKTVSETALNTSLKQPIDISPIDCVIESFRSSSQLSDSKDSMGNTMDDISLHLSRDDDVIAGSEPVEITSSKSVTYKKSYSDSSDNSEHTKSTLVSPLTLSLQQQQPRPVPPTDGLYETSSSSSEGSLGQLDAPVNSKHSSSELGGPEPTYCSSHSSLYSDGNQAGDMSDISQVSFNDTLLPKLKEVALDPSEPPTNQTWTDSFDSSDTPDPSPKSPSKSLKST</sequence>
<dbReference type="SUPFAM" id="SSF54695">
    <property type="entry name" value="POZ domain"/>
    <property type="match status" value="1"/>
</dbReference>
<organism evidence="3 4">
    <name type="scientific">Oopsacas minuta</name>
    <dbReference type="NCBI Taxonomy" id="111878"/>
    <lineage>
        <taxon>Eukaryota</taxon>
        <taxon>Metazoa</taxon>
        <taxon>Porifera</taxon>
        <taxon>Hexactinellida</taxon>
        <taxon>Hexasterophora</taxon>
        <taxon>Lyssacinosida</taxon>
        <taxon>Leucopsacidae</taxon>
        <taxon>Oopsacas</taxon>
    </lineage>
</organism>
<proteinExistence type="predicted"/>
<feature type="compositionally biased region" description="Low complexity" evidence="1">
    <location>
        <begin position="503"/>
        <end position="514"/>
    </location>
</feature>
<feature type="region of interest" description="Disordered" evidence="1">
    <location>
        <begin position="503"/>
        <end position="603"/>
    </location>
</feature>
<name>A0AAV7JED0_9METZ</name>
<feature type="compositionally biased region" description="Polar residues" evidence="1">
    <location>
        <begin position="581"/>
        <end position="593"/>
    </location>
</feature>
<feature type="domain" description="BTB" evidence="2">
    <location>
        <begin position="55"/>
        <end position="146"/>
    </location>
</feature>
<dbReference type="InterPro" id="IPR051481">
    <property type="entry name" value="BTB-POZ/Galectin-3-binding"/>
</dbReference>
<dbReference type="InterPro" id="IPR011333">
    <property type="entry name" value="SKP1/BTB/POZ_sf"/>
</dbReference>
<accession>A0AAV7JED0</accession>
<dbReference type="Gene3D" id="1.25.40.420">
    <property type="match status" value="1"/>
</dbReference>
<comment type="caution">
    <text evidence="3">The sequence shown here is derived from an EMBL/GenBank/DDBJ whole genome shotgun (WGS) entry which is preliminary data.</text>
</comment>
<dbReference type="InterPro" id="IPR000210">
    <property type="entry name" value="BTB/POZ_dom"/>
</dbReference>
<dbReference type="EMBL" id="JAKMXF010000347">
    <property type="protein sequence ID" value="KAI6647033.1"/>
    <property type="molecule type" value="Genomic_DNA"/>
</dbReference>
<dbReference type="Pfam" id="PF00651">
    <property type="entry name" value="BTB"/>
    <property type="match status" value="1"/>
</dbReference>
<feature type="compositionally biased region" description="Low complexity" evidence="1">
    <location>
        <begin position="631"/>
        <end position="654"/>
    </location>
</feature>
<keyword evidence="4" id="KW-1185">Reference proteome</keyword>
<dbReference type="PROSITE" id="PS50097">
    <property type="entry name" value="BTB"/>
    <property type="match status" value="1"/>
</dbReference>
<reference evidence="3 4" key="1">
    <citation type="journal article" date="2023" name="BMC Biol.">
        <title>The compact genome of the sponge Oopsacas minuta (Hexactinellida) is lacking key metazoan core genes.</title>
        <authorList>
            <person name="Santini S."/>
            <person name="Schenkelaars Q."/>
            <person name="Jourda C."/>
            <person name="Duchesne M."/>
            <person name="Belahbib H."/>
            <person name="Rocher C."/>
            <person name="Selva M."/>
            <person name="Riesgo A."/>
            <person name="Vervoort M."/>
            <person name="Leys S.P."/>
            <person name="Kodjabachian L."/>
            <person name="Le Bivic A."/>
            <person name="Borchiellini C."/>
            <person name="Claverie J.M."/>
            <person name="Renard E."/>
        </authorList>
    </citation>
    <scope>NUCLEOTIDE SEQUENCE [LARGE SCALE GENOMIC DNA]</scope>
    <source>
        <strain evidence="3">SPO-2</strain>
    </source>
</reference>
<feature type="region of interest" description="Disordered" evidence="1">
    <location>
        <begin position="615"/>
        <end position="654"/>
    </location>
</feature>
<dbReference type="AlphaFoldDB" id="A0AAV7JED0"/>